<evidence type="ECO:0000313" key="3">
    <source>
        <dbReference type="Proteomes" id="UP001345219"/>
    </source>
</evidence>
<comment type="caution">
    <text evidence="2">The sequence shown here is derived from an EMBL/GenBank/DDBJ whole genome shotgun (WGS) entry which is preliminary data.</text>
</comment>
<name>A0AAN7JSW4_9MYRT</name>
<dbReference type="EMBL" id="JAXIOK010000016">
    <property type="protein sequence ID" value="KAK4753429.1"/>
    <property type="molecule type" value="Genomic_DNA"/>
</dbReference>
<dbReference type="AlphaFoldDB" id="A0AAN7JSW4"/>
<reference evidence="2 3" key="1">
    <citation type="journal article" date="2023" name="Hortic Res">
        <title>Pangenome of water caltrop reveals structural variations and asymmetric subgenome divergence after allopolyploidization.</title>
        <authorList>
            <person name="Zhang X."/>
            <person name="Chen Y."/>
            <person name="Wang L."/>
            <person name="Yuan Y."/>
            <person name="Fang M."/>
            <person name="Shi L."/>
            <person name="Lu R."/>
            <person name="Comes H.P."/>
            <person name="Ma Y."/>
            <person name="Chen Y."/>
            <person name="Huang G."/>
            <person name="Zhou Y."/>
            <person name="Zheng Z."/>
            <person name="Qiu Y."/>
        </authorList>
    </citation>
    <scope>NUCLEOTIDE SEQUENCE [LARGE SCALE GENOMIC DNA]</scope>
    <source>
        <tissue evidence="2">Roots</tissue>
    </source>
</reference>
<sequence length="102" mass="10952">MESGTKEDDDKVGGGSGYNDRSVNRVKLISKLEALLSGSRSPTSPRSHLRLDGSTLVAAITSLLIKFVSHRLDEDVVVMNSATVNDLRLAIKKKITGCDVPV</sequence>
<feature type="compositionally biased region" description="Basic and acidic residues" evidence="1">
    <location>
        <begin position="1"/>
        <end position="12"/>
    </location>
</feature>
<protein>
    <submittedName>
        <fullName evidence="2">Uncharacterized protein</fullName>
    </submittedName>
</protein>
<keyword evidence="3" id="KW-1185">Reference proteome</keyword>
<gene>
    <name evidence="2" type="ORF">SAY87_022227</name>
</gene>
<dbReference type="Proteomes" id="UP001345219">
    <property type="component" value="Chromosome 16"/>
</dbReference>
<feature type="region of interest" description="Disordered" evidence="1">
    <location>
        <begin position="1"/>
        <end position="21"/>
    </location>
</feature>
<organism evidence="2 3">
    <name type="scientific">Trapa incisa</name>
    <dbReference type="NCBI Taxonomy" id="236973"/>
    <lineage>
        <taxon>Eukaryota</taxon>
        <taxon>Viridiplantae</taxon>
        <taxon>Streptophyta</taxon>
        <taxon>Embryophyta</taxon>
        <taxon>Tracheophyta</taxon>
        <taxon>Spermatophyta</taxon>
        <taxon>Magnoliopsida</taxon>
        <taxon>eudicotyledons</taxon>
        <taxon>Gunneridae</taxon>
        <taxon>Pentapetalae</taxon>
        <taxon>rosids</taxon>
        <taxon>malvids</taxon>
        <taxon>Myrtales</taxon>
        <taxon>Lythraceae</taxon>
        <taxon>Trapa</taxon>
    </lineage>
</organism>
<evidence type="ECO:0000256" key="1">
    <source>
        <dbReference type="SAM" id="MobiDB-lite"/>
    </source>
</evidence>
<accession>A0AAN7JSW4</accession>
<proteinExistence type="predicted"/>
<evidence type="ECO:0000313" key="2">
    <source>
        <dbReference type="EMBL" id="KAK4753429.1"/>
    </source>
</evidence>